<keyword evidence="3" id="KW-1185">Reference proteome</keyword>
<feature type="compositionally biased region" description="Basic residues" evidence="1">
    <location>
        <begin position="87"/>
        <end position="101"/>
    </location>
</feature>
<dbReference type="EMBL" id="BAAADD010000003">
    <property type="protein sequence ID" value="GAA0565417.1"/>
    <property type="molecule type" value="Genomic_DNA"/>
</dbReference>
<accession>A0ABP3PDL7</accession>
<organism evidence="2 3">
    <name type="scientific">Rhizomicrobium electricum</name>
    <dbReference type="NCBI Taxonomy" id="480070"/>
    <lineage>
        <taxon>Bacteria</taxon>
        <taxon>Pseudomonadati</taxon>
        <taxon>Pseudomonadota</taxon>
        <taxon>Alphaproteobacteria</taxon>
        <taxon>Micropepsales</taxon>
        <taxon>Micropepsaceae</taxon>
        <taxon>Rhizomicrobium</taxon>
    </lineage>
</organism>
<gene>
    <name evidence="2" type="ORF">GCM10008942_12200</name>
</gene>
<evidence type="ECO:0008006" key="4">
    <source>
        <dbReference type="Google" id="ProtNLM"/>
    </source>
</evidence>
<protein>
    <recommendedName>
        <fullName evidence="4">Lipoprotein</fullName>
    </recommendedName>
</protein>
<reference evidence="3" key="1">
    <citation type="journal article" date="2019" name="Int. J. Syst. Evol. Microbiol.">
        <title>The Global Catalogue of Microorganisms (GCM) 10K type strain sequencing project: providing services to taxonomists for standard genome sequencing and annotation.</title>
        <authorList>
            <consortium name="The Broad Institute Genomics Platform"/>
            <consortium name="The Broad Institute Genome Sequencing Center for Infectious Disease"/>
            <person name="Wu L."/>
            <person name="Ma J."/>
        </authorList>
    </citation>
    <scope>NUCLEOTIDE SEQUENCE [LARGE SCALE GENOMIC DNA]</scope>
    <source>
        <strain evidence="3">JCM 15089</strain>
    </source>
</reference>
<feature type="region of interest" description="Disordered" evidence="1">
    <location>
        <begin position="39"/>
        <end position="67"/>
    </location>
</feature>
<dbReference type="RefSeq" id="WP_166933525.1">
    <property type="nucleotide sequence ID" value="NZ_BAAADD010000003.1"/>
</dbReference>
<proteinExistence type="predicted"/>
<sequence length="135" mass="13990">MHIIKAASLAALIGAGTLLSGCATRESVEHAQATADLADSDAKAAKGAADRAQASADSAGKSAQDATALAQQANDKVDKFLAEQAAKKKHMAARHHHRRHVAANTQACPPMEQHGALKMEKKHAAAKTPVKTAQN</sequence>
<feature type="compositionally biased region" description="Low complexity" evidence="1">
    <location>
        <begin position="45"/>
        <end position="59"/>
    </location>
</feature>
<dbReference type="PROSITE" id="PS51257">
    <property type="entry name" value="PROKAR_LIPOPROTEIN"/>
    <property type="match status" value="1"/>
</dbReference>
<evidence type="ECO:0000313" key="3">
    <source>
        <dbReference type="Proteomes" id="UP001499951"/>
    </source>
</evidence>
<evidence type="ECO:0000313" key="2">
    <source>
        <dbReference type="EMBL" id="GAA0565417.1"/>
    </source>
</evidence>
<evidence type="ECO:0000256" key="1">
    <source>
        <dbReference type="SAM" id="MobiDB-lite"/>
    </source>
</evidence>
<name>A0ABP3PDL7_9PROT</name>
<feature type="region of interest" description="Disordered" evidence="1">
    <location>
        <begin position="85"/>
        <end position="135"/>
    </location>
</feature>
<comment type="caution">
    <text evidence="2">The sequence shown here is derived from an EMBL/GenBank/DDBJ whole genome shotgun (WGS) entry which is preliminary data.</text>
</comment>
<dbReference type="Proteomes" id="UP001499951">
    <property type="component" value="Unassembled WGS sequence"/>
</dbReference>